<sequence>MRTYDQLTDEEKRQALDQELDALLGYVIEGAIRFDDEKNGDDLQAAIAEAGEEANRMQTPWFAGEYIMKATYRWSSTLDGPADMAETVGDHLRGMAQCSVEDALYPGPDETIIRL</sequence>
<accession>A0A0F9D929</accession>
<evidence type="ECO:0000313" key="1">
    <source>
        <dbReference type="EMBL" id="KKL58134.1"/>
    </source>
</evidence>
<proteinExistence type="predicted"/>
<gene>
    <name evidence="1" type="ORF">LCGC14_2228450</name>
</gene>
<protein>
    <submittedName>
        <fullName evidence="1">Uncharacterized protein</fullName>
    </submittedName>
</protein>
<reference evidence="1" key="1">
    <citation type="journal article" date="2015" name="Nature">
        <title>Complex archaea that bridge the gap between prokaryotes and eukaryotes.</title>
        <authorList>
            <person name="Spang A."/>
            <person name="Saw J.H."/>
            <person name="Jorgensen S.L."/>
            <person name="Zaremba-Niedzwiedzka K."/>
            <person name="Martijn J."/>
            <person name="Lind A.E."/>
            <person name="van Eijk R."/>
            <person name="Schleper C."/>
            <person name="Guy L."/>
            <person name="Ettema T.J."/>
        </authorList>
    </citation>
    <scope>NUCLEOTIDE SEQUENCE</scope>
</reference>
<dbReference type="EMBL" id="LAZR01029930">
    <property type="protein sequence ID" value="KKL58134.1"/>
    <property type="molecule type" value="Genomic_DNA"/>
</dbReference>
<organism evidence="1">
    <name type="scientific">marine sediment metagenome</name>
    <dbReference type="NCBI Taxonomy" id="412755"/>
    <lineage>
        <taxon>unclassified sequences</taxon>
        <taxon>metagenomes</taxon>
        <taxon>ecological metagenomes</taxon>
    </lineage>
</organism>
<comment type="caution">
    <text evidence="1">The sequence shown here is derived from an EMBL/GenBank/DDBJ whole genome shotgun (WGS) entry which is preliminary data.</text>
</comment>
<dbReference type="AlphaFoldDB" id="A0A0F9D929"/>
<name>A0A0F9D929_9ZZZZ</name>